<dbReference type="Gene3D" id="1.20.120.50">
    <property type="entry name" value="Hemerythrin-like"/>
    <property type="match status" value="1"/>
</dbReference>
<dbReference type="InterPro" id="IPR016131">
    <property type="entry name" value="Haemerythrin_Fe_BS"/>
</dbReference>
<dbReference type="SUPFAM" id="SSF47188">
    <property type="entry name" value="Hemerythrin-like"/>
    <property type="match status" value="1"/>
</dbReference>
<comment type="caution">
    <text evidence="6">The sequence shown here is derived from an EMBL/GenBank/DDBJ whole genome shotgun (WGS) entry which is preliminary data.</text>
</comment>
<dbReference type="CDD" id="cd12107">
    <property type="entry name" value="Hemerythrin"/>
    <property type="match status" value="1"/>
</dbReference>
<dbReference type="EMBL" id="NXLQ01000001">
    <property type="protein sequence ID" value="RDU67477.1"/>
    <property type="molecule type" value="Genomic_DNA"/>
</dbReference>
<gene>
    <name evidence="6" type="ORF">CQA53_00140</name>
</gene>
<dbReference type="PANTHER" id="PTHR37164">
    <property type="entry name" value="BACTERIOHEMERYTHRIN"/>
    <property type="match status" value="1"/>
</dbReference>
<evidence type="ECO:0000256" key="4">
    <source>
        <dbReference type="ARBA" id="ARBA00023004"/>
    </source>
</evidence>
<name>A0A3D8IQB4_9HELI</name>
<accession>A0A3D8IQB4</accession>
<keyword evidence="3" id="KW-0479">Metal-binding</keyword>
<evidence type="ECO:0000256" key="3">
    <source>
        <dbReference type="ARBA" id="ARBA00022723"/>
    </source>
</evidence>
<keyword evidence="4" id="KW-0408">Iron</keyword>
<evidence type="ECO:0000256" key="2">
    <source>
        <dbReference type="ARBA" id="ARBA00022621"/>
    </source>
</evidence>
<protein>
    <submittedName>
        <fullName evidence="6">Hemerythrin-like metal-binding domain-containing protein</fullName>
    </submittedName>
</protein>
<evidence type="ECO:0000313" key="6">
    <source>
        <dbReference type="EMBL" id="RDU67477.1"/>
    </source>
</evidence>
<comment type="similarity">
    <text evidence="1">Belongs to the hemerythrin family.</text>
</comment>
<dbReference type="OrthoDB" id="9774644at2"/>
<feature type="domain" description="Hemerythrin-like" evidence="5">
    <location>
        <begin position="15"/>
        <end position="118"/>
    </location>
</feature>
<evidence type="ECO:0000256" key="1">
    <source>
        <dbReference type="ARBA" id="ARBA00010587"/>
    </source>
</evidence>
<dbReference type="InterPro" id="IPR012827">
    <property type="entry name" value="Hemerythrin_metal-bd"/>
</dbReference>
<dbReference type="InterPro" id="IPR050669">
    <property type="entry name" value="Hemerythrin"/>
</dbReference>
<dbReference type="InterPro" id="IPR035938">
    <property type="entry name" value="Hemerythrin-like_sf"/>
</dbReference>
<dbReference type="NCBIfam" id="TIGR02481">
    <property type="entry name" value="hemeryth_dom"/>
    <property type="match status" value="1"/>
</dbReference>
<sequence length="224" mass="26623">MLPKWSNEYSVHNFLIDEQHKKLFELANIADNMIGRQTEVAEIKKVLMALFEYMKTHFRDEEAYMASIKFPYFETHKEKHREIISEMTLLVKNMKHDFKQQLAIITEQWLLKHILQDDIRIGEYQQEILEQRRKHAKHNQEARDKMLDDSFVESEYSIQSKPENNPNINEAKAINKNSVLHIYSCMCGKVYNISPEIHAKIQKGSKIHCKHCNTNITYINDLKM</sequence>
<dbReference type="NCBIfam" id="NF033749">
    <property type="entry name" value="bact_hemeryth"/>
    <property type="match status" value="1"/>
</dbReference>
<dbReference type="AlphaFoldDB" id="A0A3D8IQB4"/>
<dbReference type="GO" id="GO:0046872">
    <property type="term" value="F:metal ion binding"/>
    <property type="evidence" value="ECO:0007669"/>
    <property type="project" value="UniProtKB-KW"/>
</dbReference>
<dbReference type="InterPro" id="IPR012312">
    <property type="entry name" value="Hemerythrin-like"/>
</dbReference>
<organism evidence="6 7">
    <name type="scientific">Helicobacter didelphidarum</name>
    <dbReference type="NCBI Taxonomy" id="2040648"/>
    <lineage>
        <taxon>Bacteria</taxon>
        <taxon>Pseudomonadati</taxon>
        <taxon>Campylobacterota</taxon>
        <taxon>Epsilonproteobacteria</taxon>
        <taxon>Campylobacterales</taxon>
        <taxon>Helicobacteraceae</taxon>
        <taxon>Helicobacter</taxon>
    </lineage>
</organism>
<evidence type="ECO:0000313" key="7">
    <source>
        <dbReference type="Proteomes" id="UP000256379"/>
    </source>
</evidence>
<dbReference type="Proteomes" id="UP000256379">
    <property type="component" value="Unassembled WGS sequence"/>
</dbReference>
<keyword evidence="2" id="KW-0561">Oxygen transport</keyword>
<dbReference type="Pfam" id="PF01814">
    <property type="entry name" value="Hemerythrin"/>
    <property type="match status" value="1"/>
</dbReference>
<evidence type="ECO:0000259" key="5">
    <source>
        <dbReference type="Pfam" id="PF01814"/>
    </source>
</evidence>
<dbReference type="PROSITE" id="PS00550">
    <property type="entry name" value="HEMERYTHRINS"/>
    <property type="match status" value="1"/>
</dbReference>
<reference evidence="6 7" key="1">
    <citation type="submission" date="2018-04" db="EMBL/GenBank/DDBJ databases">
        <title>Novel Campyloabacter and Helicobacter Species and Strains.</title>
        <authorList>
            <person name="Mannion A.J."/>
            <person name="Shen Z."/>
            <person name="Fox J.G."/>
        </authorList>
    </citation>
    <scope>NUCLEOTIDE SEQUENCE [LARGE SCALE GENOMIC DNA]</scope>
    <source>
        <strain evidence="6 7">MIT 17-337</strain>
    </source>
</reference>
<dbReference type="RefSeq" id="WP_115542005.1">
    <property type="nucleotide sequence ID" value="NZ_NXLQ01000001.1"/>
</dbReference>
<keyword evidence="7" id="KW-1185">Reference proteome</keyword>
<dbReference type="GO" id="GO:0005344">
    <property type="term" value="F:oxygen carrier activity"/>
    <property type="evidence" value="ECO:0007669"/>
    <property type="project" value="UniProtKB-KW"/>
</dbReference>
<keyword evidence="2" id="KW-0813">Transport</keyword>
<proteinExistence type="inferred from homology"/>
<dbReference type="PANTHER" id="PTHR37164:SF1">
    <property type="entry name" value="BACTERIOHEMERYTHRIN"/>
    <property type="match status" value="1"/>
</dbReference>